<comment type="subcellular location">
    <subcellularLocation>
        <location evidence="1">Cell membrane</location>
        <topology evidence="1">Multi-pass membrane protein</topology>
    </subcellularLocation>
</comment>
<dbReference type="EMBL" id="CP097116">
    <property type="protein sequence ID" value="USS84849.1"/>
    <property type="molecule type" value="Genomic_DNA"/>
</dbReference>
<dbReference type="PROSITE" id="PS50850">
    <property type="entry name" value="MFS"/>
    <property type="match status" value="1"/>
</dbReference>
<dbReference type="CDD" id="cd17503">
    <property type="entry name" value="MFS_LmrB_MDR_like"/>
    <property type="match status" value="1"/>
</dbReference>
<dbReference type="Gene3D" id="1.20.1720.10">
    <property type="entry name" value="Multidrug resistance protein D"/>
    <property type="match status" value="1"/>
</dbReference>
<dbReference type="RefSeq" id="WP_252749751.1">
    <property type="nucleotide sequence ID" value="NZ_CP097116.1"/>
</dbReference>
<accession>A0ABY5BR24</accession>
<evidence type="ECO:0000256" key="1">
    <source>
        <dbReference type="ARBA" id="ARBA00004651"/>
    </source>
</evidence>
<feature type="transmembrane region" description="Helical" evidence="7">
    <location>
        <begin position="363"/>
        <end position="384"/>
    </location>
</feature>
<evidence type="ECO:0000256" key="7">
    <source>
        <dbReference type="SAM" id="Phobius"/>
    </source>
</evidence>
<keyword evidence="4 7" id="KW-0812">Transmembrane</keyword>
<feature type="transmembrane region" description="Helical" evidence="7">
    <location>
        <begin position="230"/>
        <end position="252"/>
    </location>
</feature>
<proteinExistence type="predicted"/>
<dbReference type="InterPro" id="IPR004638">
    <property type="entry name" value="EmrB-like"/>
</dbReference>
<dbReference type="PANTHER" id="PTHR42718">
    <property type="entry name" value="MAJOR FACILITATOR SUPERFAMILY MULTIDRUG TRANSPORTER MFSC"/>
    <property type="match status" value="1"/>
</dbReference>
<evidence type="ECO:0000256" key="6">
    <source>
        <dbReference type="ARBA" id="ARBA00023136"/>
    </source>
</evidence>
<dbReference type="Proteomes" id="UP001056707">
    <property type="component" value="Chromosome"/>
</dbReference>
<keyword evidence="5 7" id="KW-1133">Transmembrane helix</keyword>
<feature type="transmembrane region" description="Helical" evidence="7">
    <location>
        <begin position="57"/>
        <end position="77"/>
    </location>
</feature>
<feature type="transmembrane region" description="Helical" evidence="7">
    <location>
        <begin position="455"/>
        <end position="476"/>
    </location>
</feature>
<dbReference type="NCBIfam" id="TIGR00711">
    <property type="entry name" value="efflux_EmrB"/>
    <property type="match status" value="1"/>
</dbReference>
<keyword evidence="2" id="KW-0813">Transport</keyword>
<feature type="transmembrane region" description="Helical" evidence="7">
    <location>
        <begin position="309"/>
        <end position="330"/>
    </location>
</feature>
<feature type="transmembrane region" description="Helical" evidence="7">
    <location>
        <begin position="110"/>
        <end position="135"/>
    </location>
</feature>
<feature type="transmembrane region" description="Helical" evidence="7">
    <location>
        <begin position="84"/>
        <end position="104"/>
    </location>
</feature>
<dbReference type="InterPro" id="IPR020846">
    <property type="entry name" value="MFS_dom"/>
</dbReference>
<dbReference type="PANTHER" id="PTHR42718:SF24">
    <property type="entry name" value="MAJOR FACILITATOR SUPERFAMILY (MFS) PROFILE DOMAIN-CONTAINING PROTEIN"/>
    <property type="match status" value="1"/>
</dbReference>
<evidence type="ECO:0000256" key="5">
    <source>
        <dbReference type="ARBA" id="ARBA00022989"/>
    </source>
</evidence>
<dbReference type="Gene3D" id="1.20.1250.20">
    <property type="entry name" value="MFS general substrate transporter like domains"/>
    <property type="match status" value="1"/>
</dbReference>
<keyword evidence="10" id="KW-1185">Reference proteome</keyword>
<feature type="transmembrane region" description="Helical" evidence="7">
    <location>
        <begin position="204"/>
        <end position="224"/>
    </location>
</feature>
<name>A0ABY5BR24_9LACO</name>
<keyword evidence="3" id="KW-1003">Cell membrane</keyword>
<feature type="transmembrane region" description="Helical" evidence="7">
    <location>
        <begin position="142"/>
        <end position="165"/>
    </location>
</feature>
<feature type="transmembrane region" description="Helical" evidence="7">
    <location>
        <begin position="337"/>
        <end position="357"/>
    </location>
</feature>
<evidence type="ECO:0000313" key="10">
    <source>
        <dbReference type="Proteomes" id="UP001056707"/>
    </source>
</evidence>
<evidence type="ECO:0000259" key="8">
    <source>
        <dbReference type="PROSITE" id="PS50850"/>
    </source>
</evidence>
<organism evidence="9 10">
    <name type="scientific">Fructilactobacillus myrtifloralis</name>
    <dbReference type="NCBI Taxonomy" id="2940301"/>
    <lineage>
        <taxon>Bacteria</taxon>
        <taxon>Bacillati</taxon>
        <taxon>Bacillota</taxon>
        <taxon>Bacilli</taxon>
        <taxon>Lactobacillales</taxon>
        <taxon>Lactobacillaceae</taxon>
        <taxon>Fructilactobacillus</taxon>
    </lineage>
</organism>
<evidence type="ECO:0000313" key="9">
    <source>
        <dbReference type="EMBL" id="USS84849.1"/>
    </source>
</evidence>
<dbReference type="PRINTS" id="PR01036">
    <property type="entry name" value="TCRTETB"/>
</dbReference>
<dbReference type="InterPro" id="IPR011701">
    <property type="entry name" value="MFS"/>
</dbReference>
<feature type="transmembrane region" description="Helical" evidence="7">
    <location>
        <begin position="171"/>
        <end position="192"/>
    </location>
</feature>
<gene>
    <name evidence="9" type="ORF">M3M35_05960</name>
</gene>
<reference evidence="9" key="1">
    <citation type="submission" date="2022-05" db="EMBL/GenBank/DDBJ databases">
        <authorList>
            <person name="Oliphant S.A."/>
            <person name="Watson-Haigh N.S."/>
            <person name="Sumby K.M."/>
            <person name="Gardner J.M."/>
            <person name="Jiranek V."/>
        </authorList>
    </citation>
    <scope>NUCLEOTIDE SEQUENCE</scope>
    <source>
        <strain evidence="9">KI16_H9</strain>
    </source>
</reference>
<evidence type="ECO:0000256" key="3">
    <source>
        <dbReference type="ARBA" id="ARBA00022475"/>
    </source>
</evidence>
<feature type="transmembrane region" description="Helical" evidence="7">
    <location>
        <begin position="18"/>
        <end position="37"/>
    </location>
</feature>
<evidence type="ECO:0000256" key="4">
    <source>
        <dbReference type="ARBA" id="ARBA00022692"/>
    </source>
</evidence>
<feature type="transmembrane region" description="Helical" evidence="7">
    <location>
        <begin position="272"/>
        <end position="297"/>
    </location>
</feature>
<dbReference type="Pfam" id="PF07690">
    <property type="entry name" value="MFS_1"/>
    <property type="match status" value="1"/>
</dbReference>
<protein>
    <submittedName>
        <fullName evidence="9">Multidrug efflux MFS transporter</fullName>
    </submittedName>
</protein>
<keyword evidence="6 7" id="KW-0472">Membrane</keyword>
<evidence type="ECO:0000256" key="2">
    <source>
        <dbReference type="ARBA" id="ARBA00022448"/>
    </source>
</evidence>
<sequence length="488" mass="52611">MSEKQTVDANGRPYNRTIFVLILLVGAFVAVLNQTILGTAFPTLMQAFHVSTSTVQWLTTGFMMVNGILIPVSAWLTGRMNTKWLYLGAMLIFEIGTILAAFAPTFSVLFIARLIQAVGVGVIMPLMQTILLSIFPANERGAALGMGGIVIGLAPAIGPTLSGWIIDNYSWRLIFELLIPIAAFVLIAGLFFIKPVLPTHKSKLDYISLILSTIGFGSALYGFSSVGNDGWGSATVIWSLLIGAFFIAIFIWRQLHLKNPFLDLRVLKSFEFSVSTSLASIAFMAMIGVEMVLPLYLQIVKGMTAFHSGLTLLGGALMMGIMSPITGMLFDKFGARRLAICGLFLLSVGTFPFMFLTEDTSNAYIMVLYGVRMFGIAMVMMPVTTSGMNALPVQKMGHGTAVNNTIRQICGSIATAVMVSILSNVTKNNMPSGTLKVNDPIHFRDLAISATLKGYTAAFGIAFLISVIAFIVAFALKKGPVTKGGDEE</sequence>
<dbReference type="SUPFAM" id="SSF103473">
    <property type="entry name" value="MFS general substrate transporter"/>
    <property type="match status" value="1"/>
</dbReference>
<feature type="domain" description="Major facilitator superfamily (MFS) profile" evidence="8">
    <location>
        <begin position="19"/>
        <end position="481"/>
    </location>
</feature>
<dbReference type="InterPro" id="IPR036259">
    <property type="entry name" value="MFS_trans_sf"/>
</dbReference>